<protein>
    <recommendedName>
        <fullName evidence="4">Secreted protein</fullName>
    </recommendedName>
</protein>
<gene>
    <name evidence="2" type="ORF">RT717_06565</name>
</gene>
<dbReference type="Proteomes" id="UP001302349">
    <property type="component" value="Chromosome"/>
</dbReference>
<proteinExistence type="predicted"/>
<feature type="signal peptide" evidence="1">
    <location>
        <begin position="1"/>
        <end position="19"/>
    </location>
</feature>
<sequence length="136" mass="15479">MRNILFVAAFCLLSQFANAQFGASIHQSNLPFVGINYQFKERFLPELRIGTDNYFDNTSLELTFNYIFKKDENVDVYTGLGARVQILDGIVVPLGMNIYPFTKDNFGFQMELAAIVGSSDPLLRGSWGIRYRFAKE</sequence>
<organism evidence="2 3">
    <name type="scientific">Imperialibacter roseus</name>
    <dbReference type="NCBI Taxonomy" id="1324217"/>
    <lineage>
        <taxon>Bacteria</taxon>
        <taxon>Pseudomonadati</taxon>
        <taxon>Bacteroidota</taxon>
        <taxon>Cytophagia</taxon>
        <taxon>Cytophagales</taxon>
        <taxon>Flammeovirgaceae</taxon>
        <taxon>Imperialibacter</taxon>
    </lineage>
</organism>
<evidence type="ECO:0000313" key="3">
    <source>
        <dbReference type="Proteomes" id="UP001302349"/>
    </source>
</evidence>
<evidence type="ECO:0008006" key="4">
    <source>
        <dbReference type="Google" id="ProtNLM"/>
    </source>
</evidence>
<dbReference type="RefSeq" id="WP_317490945.1">
    <property type="nucleotide sequence ID" value="NZ_CP136051.1"/>
</dbReference>
<evidence type="ECO:0000256" key="1">
    <source>
        <dbReference type="SAM" id="SignalP"/>
    </source>
</evidence>
<name>A0ABZ0ITJ3_9BACT</name>
<feature type="chain" id="PRO_5046095158" description="Secreted protein" evidence="1">
    <location>
        <begin position="20"/>
        <end position="136"/>
    </location>
</feature>
<keyword evidence="3" id="KW-1185">Reference proteome</keyword>
<evidence type="ECO:0000313" key="2">
    <source>
        <dbReference type="EMBL" id="WOK08299.1"/>
    </source>
</evidence>
<dbReference type="EMBL" id="CP136051">
    <property type="protein sequence ID" value="WOK08299.1"/>
    <property type="molecule type" value="Genomic_DNA"/>
</dbReference>
<reference evidence="2 3" key="1">
    <citation type="journal article" date="2023" name="Microbiol. Resour. Announc.">
        <title>Complete Genome Sequence of Imperialibacter roseus strain P4T.</title>
        <authorList>
            <person name="Tizabi D.R."/>
            <person name="Bachvaroff T."/>
            <person name="Hill R.T."/>
        </authorList>
    </citation>
    <scope>NUCLEOTIDE SEQUENCE [LARGE SCALE GENOMIC DNA]</scope>
    <source>
        <strain evidence="2 3">P4T</strain>
    </source>
</reference>
<keyword evidence="1" id="KW-0732">Signal</keyword>
<accession>A0ABZ0ITJ3</accession>